<dbReference type="GO" id="GO:0006139">
    <property type="term" value="P:nucleobase-containing compound metabolic process"/>
    <property type="evidence" value="ECO:0007669"/>
    <property type="project" value="InterPro"/>
</dbReference>
<proteinExistence type="inferred from homology"/>
<sequence>MAAHPAVQKLPELPHTIVGIDVETTSLDPADGDIIEVAAIRYELSQDGTKTGREVEELVLLASPRQPLTDQITAITGITNDMVKEKPPFSALKSQVQEFIGDDLLFAHNANFDISYLTSHGLTITQPVWDTFTLAGAAWPTAPSYNLGTIAQQIGVAVPAENNDASRTEHSAGYDVRLTWELLQAIRRQLQLPADQYEVVVRLLQESKQSHYIPLFRIKNNRPDTGNEREKGEAGGAAISGKTPVKKNHYSPAQDAASILGTGGLLEQTIPAFTARKPQVDMGKTVAGYLQNGGLGLIEAGTGTGKTFAYIAPAIVRIEQYKRKSGPPGAAAVPIVVSTHTKTLQDQLMRYDVPQLCAALGSTARVSILKGRRNYLCTHRLEQALTRPGRPHPAGRTDAWLLIKLLCWLQQNDSGDLEQLNVSHQDSRLLRHLHADSISCRQICAVQRPECPYQRARRAARQADLLIVNHAMLVQHAEDAALPAAHIIIDEAHHLLAAARDATRRDLSEQRLAEVIGALAQLAPEEGQSGRHIRTEAAELTSGYQQILKDIYSYMQAHTAVGTIRITNTLRRSAPWQKIVQQVDVWESQLAFTLGLLRSTPAPGKRINLLEDAIRQAETAATEVSRFIHGDPERIQWLEVSQYRQNYELKLHDVALSVKDSLARMYQSVNSCILTSATLTVSGNFSYIKKRTGTEEAGEHRFASPFNIRDNMLIYIIEDSKDGVEQSYEQYIAATIGSTATLLQGRTLGLFTSHAMVKAVYEKLVKELNKEGIKLFAQRMTGGRHNMVERFRRRPDSVLLGTYSFWEGIDVPGDSLSAVVIPKLPFMPPHDPVTAAVAESEGLSAFQHLALPDMLLRLRQGIGRLLRTTTDRGAVILCDSRIVKQEYGSEVLNSLPPATVKVGPSSDLAAALTDWFGEHTLARWHGNRRAKKK</sequence>
<dbReference type="GO" id="GO:0046872">
    <property type="term" value="F:metal ion binding"/>
    <property type="evidence" value="ECO:0007669"/>
    <property type="project" value="UniProtKB-KW"/>
</dbReference>
<name>A0A2M6WZ98_9BACT</name>
<dbReference type="Gene3D" id="3.30.420.10">
    <property type="entry name" value="Ribonuclease H-like superfamily/Ribonuclease H"/>
    <property type="match status" value="1"/>
</dbReference>
<gene>
    <name evidence="13" type="ORF">COT71_02665</name>
</gene>
<dbReference type="PANTHER" id="PTHR11472:SF34">
    <property type="entry name" value="REGULATOR OF TELOMERE ELONGATION HELICASE 1"/>
    <property type="match status" value="1"/>
</dbReference>
<dbReference type="InterPro" id="IPR014001">
    <property type="entry name" value="Helicase_ATP-bd"/>
</dbReference>
<reference evidence="14" key="1">
    <citation type="submission" date="2017-09" db="EMBL/GenBank/DDBJ databases">
        <title>Depth-based differentiation of microbial function through sediment-hosted aquifers and enrichment of novel symbionts in the deep terrestrial subsurface.</title>
        <authorList>
            <person name="Probst A.J."/>
            <person name="Ladd B."/>
            <person name="Jarett J.K."/>
            <person name="Geller-Mcgrath D.E."/>
            <person name="Sieber C.M.K."/>
            <person name="Emerson J.B."/>
            <person name="Anantharaman K."/>
            <person name="Thomas B.C."/>
            <person name="Malmstrom R."/>
            <person name="Stieglmeier M."/>
            <person name="Klingl A."/>
            <person name="Woyke T."/>
            <person name="Ryan C.M."/>
            <person name="Banfield J.F."/>
        </authorList>
    </citation>
    <scope>NUCLEOTIDE SEQUENCE [LARGE SCALE GENOMIC DNA]</scope>
</reference>
<evidence type="ECO:0000256" key="1">
    <source>
        <dbReference type="ARBA" id="ARBA00022723"/>
    </source>
</evidence>
<dbReference type="Gene3D" id="3.40.50.300">
    <property type="entry name" value="P-loop containing nucleotide triphosphate hydrolases"/>
    <property type="match status" value="2"/>
</dbReference>
<dbReference type="GO" id="GO:0003677">
    <property type="term" value="F:DNA binding"/>
    <property type="evidence" value="ECO:0007669"/>
    <property type="project" value="UniProtKB-KW"/>
</dbReference>
<dbReference type="AlphaFoldDB" id="A0A2M6WZ98"/>
<keyword evidence="2" id="KW-0547">Nucleotide-binding</keyword>
<dbReference type="SMART" id="SM00479">
    <property type="entry name" value="EXOIII"/>
    <property type="match status" value="1"/>
</dbReference>
<dbReference type="CDD" id="cd06127">
    <property type="entry name" value="DEDDh"/>
    <property type="match status" value="1"/>
</dbReference>
<dbReference type="GO" id="GO:0016818">
    <property type="term" value="F:hydrolase activity, acting on acid anhydrides, in phosphorus-containing anhydrides"/>
    <property type="evidence" value="ECO:0007669"/>
    <property type="project" value="InterPro"/>
</dbReference>
<comment type="similarity">
    <text evidence="10">Belongs to the helicase family. DinG subfamily.</text>
</comment>
<dbReference type="EMBL" id="PEZP01000032">
    <property type="protein sequence ID" value="PIT98085.1"/>
    <property type="molecule type" value="Genomic_DNA"/>
</dbReference>
<protein>
    <recommendedName>
        <fullName evidence="12">Helicase ATP-binding domain-containing protein</fullName>
    </recommendedName>
</protein>
<evidence type="ECO:0000256" key="5">
    <source>
        <dbReference type="ARBA" id="ARBA00022840"/>
    </source>
</evidence>
<dbReference type="InterPro" id="IPR013520">
    <property type="entry name" value="Ribonucl_H"/>
</dbReference>
<keyword evidence="5" id="KW-0067">ATP-binding</keyword>
<comment type="caution">
    <text evidence="13">The sequence shown here is derived from an EMBL/GenBank/DDBJ whole genome shotgun (WGS) entry which is preliminary data.</text>
</comment>
<dbReference type="GO" id="GO:0051536">
    <property type="term" value="F:iron-sulfur cluster binding"/>
    <property type="evidence" value="ECO:0007669"/>
    <property type="project" value="UniProtKB-KW"/>
</dbReference>
<feature type="domain" description="Helicase ATP-binding" evidence="12">
    <location>
        <begin position="265"/>
        <end position="558"/>
    </location>
</feature>
<evidence type="ECO:0000256" key="3">
    <source>
        <dbReference type="ARBA" id="ARBA00022801"/>
    </source>
</evidence>
<dbReference type="GO" id="GO:0003678">
    <property type="term" value="F:DNA helicase activity"/>
    <property type="evidence" value="ECO:0007669"/>
    <property type="project" value="InterPro"/>
</dbReference>
<dbReference type="InterPro" id="IPR036397">
    <property type="entry name" value="RNaseH_sf"/>
</dbReference>
<evidence type="ECO:0000256" key="10">
    <source>
        <dbReference type="ARBA" id="ARBA00038058"/>
    </source>
</evidence>
<keyword evidence="4" id="KW-0347">Helicase</keyword>
<dbReference type="SMART" id="SM00491">
    <property type="entry name" value="HELICc2"/>
    <property type="match status" value="1"/>
</dbReference>
<dbReference type="InterPro" id="IPR014013">
    <property type="entry name" value="Helic_SF1/SF2_ATP-bd_DinG/Rad3"/>
</dbReference>
<dbReference type="GO" id="GO:0004527">
    <property type="term" value="F:exonuclease activity"/>
    <property type="evidence" value="ECO:0007669"/>
    <property type="project" value="UniProtKB-ARBA"/>
</dbReference>
<evidence type="ECO:0000313" key="14">
    <source>
        <dbReference type="Proteomes" id="UP000230731"/>
    </source>
</evidence>
<keyword evidence="1" id="KW-0479">Metal-binding</keyword>
<evidence type="ECO:0000313" key="13">
    <source>
        <dbReference type="EMBL" id="PIT98085.1"/>
    </source>
</evidence>
<evidence type="ECO:0000256" key="7">
    <source>
        <dbReference type="ARBA" id="ARBA00023014"/>
    </source>
</evidence>
<dbReference type="Pfam" id="PF00929">
    <property type="entry name" value="RNase_T"/>
    <property type="match status" value="1"/>
</dbReference>
<dbReference type="InterPro" id="IPR010614">
    <property type="entry name" value="RAD3-like_helicase_DEAD"/>
</dbReference>
<keyword evidence="3" id="KW-0378">Hydrolase</keyword>
<dbReference type="InterPro" id="IPR027417">
    <property type="entry name" value="P-loop_NTPase"/>
</dbReference>
<organism evidence="13 14">
    <name type="scientific">Candidatus Andersenbacteria bacterium CG10_big_fil_rev_8_21_14_0_10_54_11</name>
    <dbReference type="NCBI Taxonomy" id="1974485"/>
    <lineage>
        <taxon>Bacteria</taxon>
        <taxon>Candidatus Anderseniibacteriota</taxon>
    </lineage>
</organism>
<feature type="region of interest" description="Disordered" evidence="11">
    <location>
        <begin position="222"/>
        <end position="248"/>
    </location>
</feature>
<dbReference type="PROSITE" id="PS51193">
    <property type="entry name" value="HELICASE_ATP_BIND_2"/>
    <property type="match status" value="1"/>
</dbReference>
<keyword evidence="7" id="KW-0411">Iron-sulfur</keyword>
<feature type="compositionally biased region" description="Basic and acidic residues" evidence="11">
    <location>
        <begin position="222"/>
        <end position="233"/>
    </location>
</feature>
<dbReference type="InterPro" id="IPR012337">
    <property type="entry name" value="RNaseH-like_sf"/>
</dbReference>
<evidence type="ECO:0000256" key="4">
    <source>
        <dbReference type="ARBA" id="ARBA00022806"/>
    </source>
</evidence>
<dbReference type="GO" id="GO:0005524">
    <property type="term" value="F:ATP binding"/>
    <property type="evidence" value="ECO:0007669"/>
    <property type="project" value="UniProtKB-KW"/>
</dbReference>
<keyword evidence="6" id="KW-0408">Iron</keyword>
<dbReference type="FunFam" id="3.30.420.10:FF:000045">
    <property type="entry name" value="3'-5' exonuclease DinG"/>
    <property type="match status" value="1"/>
</dbReference>
<evidence type="ECO:0000256" key="2">
    <source>
        <dbReference type="ARBA" id="ARBA00022741"/>
    </source>
</evidence>
<dbReference type="Proteomes" id="UP000230731">
    <property type="component" value="Unassembled WGS sequence"/>
</dbReference>
<evidence type="ECO:0000256" key="11">
    <source>
        <dbReference type="SAM" id="MobiDB-lite"/>
    </source>
</evidence>
<dbReference type="PANTHER" id="PTHR11472">
    <property type="entry name" value="DNA REPAIR DEAD HELICASE RAD3/XP-D SUBFAMILY MEMBER"/>
    <property type="match status" value="1"/>
</dbReference>
<keyword evidence="8" id="KW-0238">DNA-binding</keyword>
<dbReference type="SUPFAM" id="SSF53098">
    <property type="entry name" value="Ribonuclease H-like"/>
    <property type="match status" value="1"/>
</dbReference>
<dbReference type="Pfam" id="PF06733">
    <property type="entry name" value="DEAD_2"/>
    <property type="match status" value="1"/>
</dbReference>
<keyword evidence="9" id="KW-0413">Isomerase</keyword>
<dbReference type="Pfam" id="PF13307">
    <property type="entry name" value="Helicase_C_2"/>
    <property type="match status" value="1"/>
</dbReference>
<dbReference type="InterPro" id="IPR006555">
    <property type="entry name" value="ATP-dep_Helicase_C"/>
</dbReference>
<dbReference type="InterPro" id="IPR045028">
    <property type="entry name" value="DinG/Rad3-like"/>
</dbReference>
<evidence type="ECO:0000256" key="9">
    <source>
        <dbReference type="ARBA" id="ARBA00023235"/>
    </source>
</evidence>
<evidence type="ECO:0000256" key="8">
    <source>
        <dbReference type="ARBA" id="ARBA00023125"/>
    </source>
</evidence>
<evidence type="ECO:0000259" key="12">
    <source>
        <dbReference type="PROSITE" id="PS51193"/>
    </source>
</evidence>
<evidence type="ECO:0000256" key="6">
    <source>
        <dbReference type="ARBA" id="ARBA00023004"/>
    </source>
</evidence>
<dbReference type="SMART" id="SM00487">
    <property type="entry name" value="DEXDc"/>
    <property type="match status" value="1"/>
</dbReference>
<dbReference type="SUPFAM" id="SSF52540">
    <property type="entry name" value="P-loop containing nucleoside triphosphate hydrolases"/>
    <property type="match status" value="2"/>
</dbReference>
<accession>A0A2M6WZ98</accession>